<dbReference type="InterPro" id="IPR050204">
    <property type="entry name" value="AraC_XylS_family_regulators"/>
</dbReference>
<name>A0ABT4JUM1_9GAMM</name>
<protein>
    <submittedName>
        <fullName evidence="5">AraC family transcriptional regulator</fullName>
    </submittedName>
</protein>
<organism evidence="5 6">
    <name type="scientific">Marinomonas phaeophyticola</name>
    <dbReference type="NCBI Taxonomy" id="3004091"/>
    <lineage>
        <taxon>Bacteria</taxon>
        <taxon>Pseudomonadati</taxon>
        <taxon>Pseudomonadota</taxon>
        <taxon>Gammaproteobacteria</taxon>
        <taxon>Oceanospirillales</taxon>
        <taxon>Oceanospirillaceae</taxon>
        <taxon>Marinomonas</taxon>
    </lineage>
</organism>
<evidence type="ECO:0000256" key="2">
    <source>
        <dbReference type="ARBA" id="ARBA00023125"/>
    </source>
</evidence>
<dbReference type="SUPFAM" id="SSF46689">
    <property type="entry name" value="Homeodomain-like"/>
    <property type="match status" value="2"/>
</dbReference>
<evidence type="ECO:0000313" key="6">
    <source>
        <dbReference type="Proteomes" id="UP001149719"/>
    </source>
</evidence>
<accession>A0ABT4JUM1</accession>
<keyword evidence="3" id="KW-0804">Transcription</keyword>
<dbReference type="Pfam" id="PF12852">
    <property type="entry name" value="Cupin_6"/>
    <property type="match status" value="1"/>
</dbReference>
<dbReference type="PROSITE" id="PS01124">
    <property type="entry name" value="HTH_ARAC_FAMILY_2"/>
    <property type="match status" value="1"/>
</dbReference>
<dbReference type="EMBL" id="JAPUBN010000015">
    <property type="protein sequence ID" value="MCZ2721936.1"/>
    <property type="molecule type" value="Genomic_DNA"/>
</dbReference>
<dbReference type="PRINTS" id="PR00032">
    <property type="entry name" value="HTHARAC"/>
</dbReference>
<evidence type="ECO:0000256" key="3">
    <source>
        <dbReference type="ARBA" id="ARBA00023163"/>
    </source>
</evidence>
<reference evidence="5" key="1">
    <citation type="submission" date="2022-12" db="EMBL/GenBank/DDBJ databases">
        <title>Marinomonas 15G1-11 sp. nov, isolated from marine algae.</title>
        <authorList>
            <person name="Butt M."/>
            <person name="Choi D.G."/>
            <person name="Kim J.M."/>
            <person name="Lee J.K."/>
            <person name="Baek J.H."/>
            <person name="Jeon C.O."/>
        </authorList>
    </citation>
    <scope>NUCLEOTIDE SEQUENCE</scope>
    <source>
        <strain evidence="5">15G1-11</strain>
    </source>
</reference>
<dbReference type="Gene3D" id="1.10.10.60">
    <property type="entry name" value="Homeodomain-like"/>
    <property type="match status" value="2"/>
</dbReference>
<gene>
    <name evidence="5" type="ORF">O1D97_09800</name>
</gene>
<dbReference type="Pfam" id="PF12833">
    <property type="entry name" value="HTH_18"/>
    <property type="match status" value="1"/>
</dbReference>
<dbReference type="PANTHER" id="PTHR46796">
    <property type="entry name" value="HTH-TYPE TRANSCRIPTIONAL ACTIVATOR RHAS-RELATED"/>
    <property type="match status" value="1"/>
</dbReference>
<dbReference type="Proteomes" id="UP001149719">
    <property type="component" value="Unassembled WGS sequence"/>
</dbReference>
<dbReference type="InterPro" id="IPR018060">
    <property type="entry name" value="HTH_AraC"/>
</dbReference>
<keyword evidence="1" id="KW-0805">Transcription regulation</keyword>
<dbReference type="PANTHER" id="PTHR46796:SF7">
    <property type="entry name" value="ARAC FAMILY TRANSCRIPTIONAL REGULATOR"/>
    <property type="match status" value="1"/>
</dbReference>
<dbReference type="SMART" id="SM00342">
    <property type="entry name" value="HTH_ARAC"/>
    <property type="match status" value="1"/>
</dbReference>
<evidence type="ECO:0000259" key="4">
    <source>
        <dbReference type="PROSITE" id="PS01124"/>
    </source>
</evidence>
<keyword evidence="2" id="KW-0238">DNA-binding</keyword>
<comment type="caution">
    <text evidence="5">The sequence shown here is derived from an EMBL/GenBank/DDBJ whole genome shotgun (WGS) entry which is preliminary data.</text>
</comment>
<dbReference type="InterPro" id="IPR032783">
    <property type="entry name" value="AraC_lig"/>
</dbReference>
<dbReference type="RefSeq" id="WP_269125139.1">
    <property type="nucleotide sequence ID" value="NZ_JAPUBN010000015.1"/>
</dbReference>
<dbReference type="InterPro" id="IPR009057">
    <property type="entry name" value="Homeodomain-like_sf"/>
</dbReference>
<evidence type="ECO:0000313" key="5">
    <source>
        <dbReference type="EMBL" id="MCZ2721936.1"/>
    </source>
</evidence>
<proteinExistence type="predicted"/>
<dbReference type="InterPro" id="IPR020449">
    <property type="entry name" value="Tscrpt_reg_AraC-type_HTH"/>
</dbReference>
<evidence type="ECO:0000256" key="1">
    <source>
        <dbReference type="ARBA" id="ARBA00023015"/>
    </source>
</evidence>
<keyword evidence="6" id="KW-1185">Reference proteome</keyword>
<feature type="domain" description="HTH araC/xylS-type" evidence="4">
    <location>
        <begin position="227"/>
        <end position="325"/>
    </location>
</feature>
<sequence length="326" mass="36345">MTFDYDKRLATKASESVISSLLNKMSMESVFCTQSTLRSPWGISMPAIDHCMMFHLLASGTAHIQALNTQSEPLNIDMQAGDFILLPKGIGHVLSDGESNNHVPLNKLPIKFINEHFEQLEFGGNGRQAIMLCGAITFKHPLTLKLLETLPNAIYIQKDDSANQSIQSLVHLLSNEAINTDIGTSGMITRLADLLVITALRQYLEHQQGTHPNTLNWVGALADARITKAVQLVHKFPEKHWSLEELATQVGMSRTNFAVEFKRLVGNSPMDYLTAWRMSLAYTNFQTTKDSILTIATQYGYQSESAFSRAFKKVIGFSPGEVRKRT</sequence>